<evidence type="ECO:0000256" key="1">
    <source>
        <dbReference type="SAM" id="MobiDB-lite"/>
    </source>
</evidence>
<sequence length="170" mass="17679">MAGEDAWAWVPVMFERYRAWEQATVKQTSAAVRSTFEAALATREVASSWACSLPDKAKAHAADAAARCRSSVQRATCDYPEGIIIGTSLGMGCALGAANGSMLGRAPRRLALAGMCVAYYLREPLSAKWGNDVAATSSSLSDALKAKAEAAGLLPSPPLPPAPPAPLTDA</sequence>
<feature type="region of interest" description="Disordered" evidence="1">
    <location>
        <begin position="151"/>
        <end position="170"/>
    </location>
</feature>
<dbReference type="AlphaFoldDB" id="A0A7S2C6M9"/>
<gene>
    <name evidence="2" type="ORF">CBRE1094_LOCUS6715</name>
</gene>
<feature type="compositionally biased region" description="Pro residues" evidence="1">
    <location>
        <begin position="155"/>
        <end position="170"/>
    </location>
</feature>
<organism evidence="2">
    <name type="scientific">Haptolina brevifila</name>
    <dbReference type="NCBI Taxonomy" id="156173"/>
    <lineage>
        <taxon>Eukaryota</taxon>
        <taxon>Haptista</taxon>
        <taxon>Haptophyta</taxon>
        <taxon>Prymnesiophyceae</taxon>
        <taxon>Prymnesiales</taxon>
        <taxon>Prymnesiaceae</taxon>
        <taxon>Haptolina</taxon>
    </lineage>
</organism>
<proteinExistence type="predicted"/>
<name>A0A7S2C6M9_9EUKA</name>
<evidence type="ECO:0008006" key="3">
    <source>
        <dbReference type="Google" id="ProtNLM"/>
    </source>
</evidence>
<protein>
    <recommendedName>
        <fullName evidence="3">MICOS complex subunit</fullName>
    </recommendedName>
</protein>
<reference evidence="2" key="1">
    <citation type="submission" date="2021-01" db="EMBL/GenBank/DDBJ databases">
        <authorList>
            <person name="Corre E."/>
            <person name="Pelletier E."/>
            <person name="Niang G."/>
            <person name="Scheremetjew M."/>
            <person name="Finn R."/>
            <person name="Kale V."/>
            <person name="Holt S."/>
            <person name="Cochrane G."/>
            <person name="Meng A."/>
            <person name="Brown T."/>
            <person name="Cohen L."/>
        </authorList>
    </citation>
    <scope>NUCLEOTIDE SEQUENCE</scope>
    <source>
        <strain evidence="2">UTEX LB 985</strain>
    </source>
</reference>
<accession>A0A7S2C6M9</accession>
<evidence type="ECO:0000313" key="2">
    <source>
        <dbReference type="EMBL" id="CAD9417152.1"/>
    </source>
</evidence>
<dbReference type="EMBL" id="HBGU01012244">
    <property type="protein sequence ID" value="CAD9417152.1"/>
    <property type="molecule type" value="Transcribed_RNA"/>
</dbReference>